<dbReference type="AlphaFoldDB" id="A0AAV7F9D9"/>
<reference evidence="10 11" key="1">
    <citation type="submission" date="2021-07" db="EMBL/GenBank/DDBJ databases">
        <title>The Aristolochia fimbriata genome: insights into angiosperm evolution, floral development and chemical biosynthesis.</title>
        <authorList>
            <person name="Jiao Y."/>
        </authorList>
    </citation>
    <scope>NUCLEOTIDE SEQUENCE [LARGE SCALE GENOMIC DNA]</scope>
    <source>
        <strain evidence="10">IBCAS-2021</strain>
        <tissue evidence="10">Leaf</tissue>
    </source>
</reference>
<comment type="subunit">
    <text evidence="7">Component of the SMC5-SMC6 complex.</text>
</comment>
<feature type="region of interest" description="Disordered" evidence="8">
    <location>
        <begin position="1"/>
        <end position="26"/>
    </location>
</feature>
<dbReference type="GO" id="GO:0006281">
    <property type="term" value="P:DNA repair"/>
    <property type="evidence" value="ECO:0007669"/>
    <property type="project" value="UniProtKB-UniRule"/>
</dbReference>
<dbReference type="GO" id="GO:0005634">
    <property type="term" value="C:nucleus"/>
    <property type="evidence" value="ECO:0007669"/>
    <property type="project" value="UniProtKB-SubCell"/>
</dbReference>
<keyword evidence="6 7" id="KW-0539">Nucleus</keyword>
<dbReference type="InterPro" id="IPR014854">
    <property type="entry name" value="Nse4_C"/>
</dbReference>
<keyword evidence="3 7" id="KW-0227">DNA damage</keyword>
<dbReference type="PANTHER" id="PTHR16140">
    <property type="entry name" value="NON-STRUCTURAL MAINTENANCE OF CHROMOSOMES ELEMENT 4"/>
    <property type="match status" value="1"/>
</dbReference>
<gene>
    <name evidence="10" type="ORF">H6P81_001194</name>
</gene>
<evidence type="ECO:0000256" key="2">
    <source>
        <dbReference type="ARBA" id="ARBA00008997"/>
    </source>
</evidence>
<proteinExistence type="inferred from homology"/>
<protein>
    <recommendedName>
        <fullName evidence="7">Non-structural maintenance of chromosomes element 4</fullName>
    </recommendedName>
</protein>
<feature type="domain" description="Non-structural maintenance of chromosome element 4 C-terminal" evidence="9">
    <location>
        <begin position="215"/>
        <end position="302"/>
    </location>
</feature>
<evidence type="ECO:0000313" key="10">
    <source>
        <dbReference type="EMBL" id="KAG9456686.1"/>
    </source>
</evidence>
<comment type="caution">
    <text evidence="10">The sequence shown here is derived from an EMBL/GenBank/DDBJ whole genome shotgun (WGS) entry which is preliminary data.</text>
</comment>
<organism evidence="10 11">
    <name type="scientific">Aristolochia fimbriata</name>
    <name type="common">White veined hardy Dutchman's pipe vine</name>
    <dbReference type="NCBI Taxonomy" id="158543"/>
    <lineage>
        <taxon>Eukaryota</taxon>
        <taxon>Viridiplantae</taxon>
        <taxon>Streptophyta</taxon>
        <taxon>Embryophyta</taxon>
        <taxon>Tracheophyta</taxon>
        <taxon>Spermatophyta</taxon>
        <taxon>Magnoliopsida</taxon>
        <taxon>Magnoliidae</taxon>
        <taxon>Piperales</taxon>
        <taxon>Aristolochiaceae</taxon>
        <taxon>Aristolochia</taxon>
    </lineage>
</organism>
<name>A0AAV7F9D9_ARIFI</name>
<keyword evidence="5 7" id="KW-0234">DNA repair</keyword>
<evidence type="ECO:0000256" key="5">
    <source>
        <dbReference type="ARBA" id="ARBA00023204"/>
    </source>
</evidence>
<evidence type="ECO:0000313" key="11">
    <source>
        <dbReference type="Proteomes" id="UP000825729"/>
    </source>
</evidence>
<feature type="compositionally biased region" description="Low complexity" evidence="8">
    <location>
        <begin position="318"/>
        <end position="328"/>
    </location>
</feature>
<comment type="subcellular location">
    <subcellularLocation>
        <location evidence="1 7">Nucleus</location>
    </subcellularLocation>
</comment>
<feature type="compositionally biased region" description="Polar residues" evidence="8">
    <location>
        <begin position="330"/>
        <end position="340"/>
    </location>
</feature>
<accession>A0AAV7F9D9</accession>
<keyword evidence="11" id="KW-1185">Reference proteome</keyword>
<comment type="function">
    <text evidence="7">Component of the SMC5-SMC6 complex, that promotes sister chromatid alignment after DNA damage and facilitates double-stranded DNA breaks (DSBs) repair via homologous recombination between sister chromatids.</text>
</comment>
<sequence>MSKVVKREQGTARGRRTDVGQSSGPEVQGVVERRVLRSRYLAVKHLIKDEKDDISKADSDKFHSIINEVETLHQQVQKPREQIADAEALLDIANTLVQSVKLQSNEGMSPSDFVTGILKNFGLQNGPLSGDNISVSWKDIGLAVSHIFKRSHGCCTMLGPMNTEVKQRKAVARRKRTEPTRHTRPEEIVDAGEEHTDTDKNIATMFDVLRRKRCVRFEHLVLNRICFAQTVENIFALSFLVKDGRVEMKVNDKGDHLVIPRNAPSAAAIASGEAKYSHFALKFGFNDWKLMVDSVGVGEELMPHRDYTNHFESSQVGPSSSSPAAAEAIDNSQAGGTTTPIRKLSRNRGLVLQDQSVVEETPEKSESPGRKRKRLFR</sequence>
<dbReference type="Pfam" id="PF08743">
    <property type="entry name" value="Nse4_C"/>
    <property type="match status" value="1"/>
</dbReference>
<feature type="compositionally biased region" description="Basic and acidic residues" evidence="8">
    <location>
        <begin position="1"/>
        <end position="18"/>
    </location>
</feature>
<dbReference type="GO" id="GO:0006310">
    <property type="term" value="P:DNA recombination"/>
    <property type="evidence" value="ECO:0007669"/>
    <property type="project" value="UniProtKB-UniRule"/>
</dbReference>
<evidence type="ECO:0000259" key="9">
    <source>
        <dbReference type="Pfam" id="PF08743"/>
    </source>
</evidence>
<keyword evidence="4 7" id="KW-0233">DNA recombination</keyword>
<evidence type="ECO:0000256" key="8">
    <source>
        <dbReference type="SAM" id="MobiDB-lite"/>
    </source>
</evidence>
<dbReference type="EMBL" id="JAINDJ010000002">
    <property type="protein sequence ID" value="KAG9456686.1"/>
    <property type="molecule type" value="Genomic_DNA"/>
</dbReference>
<evidence type="ECO:0000256" key="1">
    <source>
        <dbReference type="ARBA" id="ARBA00004123"/>
    </source>
</evidence>
<dbReference type="Proteomes" id="UP000825729">
    <property type="component" value="Unassembled WGS sequence"/>
</dbReference>
<evidence type="ECO:0000256" key="3">
    <source>
        <dbReference type="ARBA" id="ARBA00022763"/>
    </source>
</evidence>
<evidence type="ECO:0000256" key="4">
    <source>
        <dbReference type="ARBA" id="ARBA00023172"/>
    </source>
</evidence>
<comment type="similarity">
    <text evidence="2 7">Belongs to the NSE4 family.</text>
</comment>
<dbReference type="PANTHER" id="PTHR16140:SF0">
    <property type="entry name" value="NON-STRUCTURAL MAINTENANCE OF CHROMOSOMES ELEMENT 4"/>
    <property type="match status" value="1"/>
</dbReference>
<dbReference type="GO" id="GO:0030915">
    <property type="term" value="C:Smc5-Smc6 complex"/>
    <property type="evidence" value="ECO:0007669"/>
    <property type="project" value="UniProtKB-UniRule"/>
</dbReference>
<dbReference type="InterPro" id="IPR027786">
    <property type="entry name" value="Nse4/EID"/>
</dbReference>
<feature type="region of interest" description="Disordered" evidence="8">
    <location>
        <begin position="309"/>
        <end position="377"/>
    </location>
</feature>
<evidence type="ECO:0000256" key="7">
    <source>
        <dbReference type="RuleBase" id="RU365071"/>
    </source>
</evidence>
<evidence type="ECO:0000256" key="6">
    <source>
        <dbReference type="ARBA" id="ARBA00023242"/>
    </source>
</evidence>